<keyword evidence="4" id="KW-0804">Transcription</keyword>
<accession>A0A0U1HXC8</accession>
<evidence type="ECO:0000256" key="3">
    <source>
        <dbReference type="ARBA" id="ARBA00023125"/>
    </source>
</evidence>
<dbReference type="STRING" id="29485.CH64_1294"/>
<evidence type="ECO:0000313" key="8">
    <source>
        <dbReference type="Proteomes" id="UP000031914"/>
    </source>
</evidence>
<dbReference type="Proteomes" id="UP000042054">
    <property type="component" value="Unassembled WGS sequence"/>
</dbReference>
<dbReference type="InterPro" id="IPR050950">
    <property type="entry name" value="HTH-type_LysR_regulators"/>
</dbReference>
<evidence type="ECO:0000313" key="6">
    <source>
        <dbReference type="EMBL" id="AJJ09999.1"/>
    </source>
</evidence>
<dbReference type="Gene3D" id="1.10.10.10">
    <property type="entry name" value="Winged helix-like DNA-binding domain superfamily/Winged helix DNA-binding domain"/>
    <property type="match status" value="1"/>
</dbReference>
<dbReference type="GO" id="GO:0005829">
    <property type="term" value="C:cytosol"/>
    <property type="evidence" value="ECO:0007669"/>
    <property type="project" value="TreeGrafter"/>
</dbReference>
<name>A0A0U1HXC8_YERRO</name>
<keyword evidence="3" id="KW-0238">DNA-binding</keyword>
<proteinExistence type="inferred from homology"/>
<comment type="similarity">
    <text evidence="1">Belongs to the LysR transcriptional regulatory family.</text>
</comment>
<dbReference type="Pfam" id="PF03466">
    <property type="entry name" value="LysR_substrate"/>
    <property type="match status" value="1"/>
</dbReference>
<dbReference type="GO" id="GO:0003677">
    <property type="term" value="F:DNA binding"/>
    <property type="evidence" value="ECO:0007669"/>
    <property type="project" value="UniProtKB-KW"/>
</dbReference>
<organism evidence="7 9">
    <name type="scientific">Yersinia rohdei</name>
    <dbReference type="NCBI Taxonomy" id="29485"/>
    <lineage>
        <taxon>Bacteria</taxon>
        <taxon>Pseudomonadati</taxon>
        <taxon>Pseudomonadota</taxon>
        <taxon>Gammaproteobacteria</taxon>
        <taxon>Enterobacterales</taxon>
        <taxon>Yersiniaceae</taxon>
        <taxon>Yersinia</taxon>
    </lineage>
</organism>
<dbReference type="InterPro" id="IPR036390">
    <property type="entry name" value="WH_DNA-bd_sf"/>
</dbReference>
<evidence type="ECO:0000259" key="5">
    <source>
        <dbReference type="PROSITE" id="PS50931"/>
    </source>
</evidence>
<keyword evidence="8" id="KW-1185">Reference proteome</keyword>
<dbReference type="InterPro" id="IPR005119">
    <property type="entry name" value="LysR_subst-bd"/>
</dbReference>
<evidence type="ECO:0000313" key="7">
    <source>
        <dbReference type="EMBL" id="CQI96607.1"/>
    </source>
</evidence>
<dbReference type="InterPro" id="IPR036388">
    <property type="entry name" value="WH-like_DNA-bd_sf"/>
</dbReference>
<evidence type="ECO:0000256" key="4">
    <source>
        <dbReference type="ARBA" id="ARBA00023163"/>
    </source>
</evidence>
<dbReference type="PANTHER" id="PTHR30419:SF7">
    <property type="entry name" value="HTH-TYPE TRANSCRIPTIONAL REGULATOR TDCA"/>
    <property type="match status" value="1"/>
</dbReference>
<keyword evidence="2" id="KW-0805">Transcription regulation</keyword>
<dbReference type="InterPro" id="IPR000847">
    <property type="entry name" value="LysR_HTH_N"/>
</dbReference>
<dbReference type="GeneID" id="45566620"/>
<dbReference type="Proteomes" id="UP000031914">
    <property type="component" value="Chromosome"/>
</dbReference>
<protein>
    <submittedName>
        <fullName evidence="6">Bacterial regulatory helix-turn-helix, lysR family protein</fullName>
    </submittedName>
    <submittedName>
        <fullName evidence="7">Transcriptional regulator</fullName>
    </submittedName>
</protein>
<dbReference type="Gene3D" id="3.40.190.290">
    <property type="match status" value="1"/>
</dbReference>
<dbReference type="SUPFAM" id="SSF53850">
    <property type="entry name" value="Periplasmic binding protein-like II"/>
    <property type="match status" value="1"/>
</dbReference>
<dbReference type="RefSeq" id="WP_032817403.1">
    <property type="nucleotide sequence ID" value="NZ_CABIHO010000103.1"/>
</dbReference>
<evidence type="ECO:0000313" key="9">
    <source>
        <dbReference type="Proteomes" id="UP000042054"/>
    </source>
</evidence>
<dbReference type="EMBL" id="CTKE01000024">
    <property type="protein sequence ID" value="CQI96607.1"/>
    <property type="molecule type" value="Genomic_DNA"/>
</dbReference>
<dbReference type="KEGG" id="yro:CH64_1294"/>
<dbReference type="SUPFAM" id="SSF46785">
    <property type="entry name" value="Winged helix' DNA-binding domain"/>
    <property type="match status" value="1"/>
</dbReference>
<dbReference type="AlphaFoldDB" id="A0A0U1HXC8"/>
<evidence type="ECO:0000256" key="2">
    <source>
        <dbReference type="ARBA" id="ARBA00023015"/>
    </source>
</evidence>
<dbReference type="OrthoDB" id="6621862at2"/>
<dbReference type="EMBL" id="CP009787">
    <property type="protein sequence ID" value="AJJ09999.1"/>
    <property type="molecule type" value="Genomic_DNA"/>
</dbReference>
<dbReference type="PANTHER" id="PTHR30419">
    <property type="entry name" value="HTH-TYPE TRANSCRIPTIONAL REGULATOR YBHD"/>
    <property type="match status" value="1"/>
</dbReference>
<dbReference type="Pfam" id="PF00126">
    <property type="entry name" value="HTH_1"/>
    <property type="match status" value="1"/>
</dbReference>
<sequence>MRELPKTNQLKNLRAIIQHGSIRTAAQALHQTQPAMTRSIQELERILGVPLLVRGVHGAELTTMGRIFEPRMNLVLNELERALDELEQIGRDSEGLVTFGCSHLPAFTFIPDVIKSFQEIYTSARITVAEGQLSELLASLRLGRLDFFIGIVTPDISLREFVDEHLAVSQFAVFARKGHPLSNSTSLSELSGAKWYLPTASAGFYNDIETLIFPNGKEPTCSVIFGNSATIAEQLILNEDYLFVGPKVMVTIPHLQHKLSIIPIKEKLPDGYYSLIYRRQQPLTPIAKRLMDDIRLAYTELMSRQIV</sequence>
<reference evidence="6 8" key="1">
    <citation type="journal article" date="2015" name="Genome Announc.">
        <title>Thirty-Two Complete Genome Assemblies of Nine Yersinia Species, Including Y. pestis, Y. pseudotuberculosis, and Y. enterocolitica.</title>
        <authorList>
            <person name="Johnson S.L."/>
            <person name="Daligault H.E."/>
            <person name="Davenport K.W."/>
            <person name="Jaissle J."/>
            <person name="Frey K.G."/>
            <person name="Ladner J.T."/>
            <person name="Broomall S.M."/>
            <person name="Bishop-Lilly K.A."/>
            <person name="Bruce D.C."/>
            <person name="Coyne S.R."/>
            <person name="Gibbons H.S."/>
            <person name="Lo C.C."/>
            <person name="Munk A.C."/>
            <person name="Rosenzweig C.N."/>
            <person name="Koroleva G.I."/>
            <person name="Palacios G.F."/>
            <person name="Redden C.L."/>
            <person name="Xu Y."/>
            <person name="Minogue T.D."/>
            <person name="Chain P.S."/>
        </authorList>
    </citation>
    <scope>NUCLEOTIDE SEQUENCE [LARGE SCALE GENOMIC DNA]</scope>
    <source>
        <strain evidence="6 8">YRA</strain>
    </source>
</reference>
<gene>
    <name evidence="7" type="primary">lysR1</name>
    <name evidence="6" type="ORF">CH64_1294</name>
    <name evidence="7" type="ORF">ERS008555_03671</name>
</gene>
<dbReference type="PRINTS" id="PR00039">
    <property type="entry name" value="HTHLYSR"/>
</dbReference>
<feature type="domain" description="HTH lysR-type" evidence="5">
    <location>
        <begin position="5"/>
        <end position="62"/>
    </location>
</feature>
<dbReference type="GO" id="GO:0003700">
    <property type="term" value="F:DNA-binding transcription factor activity"/>
    <property type="evidence" value="ECO:0007669"/>
    <property type="project" value="InterPro"/>
</dbReference>
<evidence type="ECO:0000256" key="1">
    <source>
        <dbReference type="ARBA" id="ARBA00009437"/>
    </source>
</evidence>
<dbReference type="PROSITE" id="PS50931">
    <property type="entry name" value="HTH_LYSR"/>
    <property type="match status" value="1"/>
</dbReference>
<reference evidence="7 9" key="2">
    <citation type="submission" date="2015-03" db="EMBL/GenBank/DDBJ databases">
        <authorList>
            <person name="Murphy D."/>
        </authorList>
    </citation>
    <scope>NUCLEOTIDE SEQUENCE [LARGE SCALE GENOMIC DNA]</scope>
    <source>
        <strain evidence="7 9">68/02</strain>
    </source>
</reference>